<dbReference type="GeneTree" id="ENSGT00500000044896"/>
<organism evidence="5 6">
    <name type="scientific">Gorilla gorilla gorilla</name>
    <name type="common">Western lowland gorilla</name>
    <dbReference type="NCBI Taxonomy" id="9595"/>
    <lineage>
        <taxon>Eukaryota</taxon>
        <taxon>Metazoa</taxon>
        <taxon>Chordata</taxon>
        <taxon>Craniata</taxon>
        <taxon>Vertebrata</taxon>
        <taxon>Euteleostomi</taxon>
        <taxon>Mammalia</taxon>
        <taxon>Eutheria</taxon>
        <taxon>Euarchontoglires</taxon>
        <taxon>Primates</taxon>
        <taxon>Haplorrhini</taxon>
        <taxon>Catarrhini</taxon>
        <taxon>Hominidae</taxon>
        <taxon>Gorilla</taxon>
    </lineage>
</organism>
<accession>A0A2I2Y1M1</accession>
<reference evidence="5" key="3">
    <citation type="submission" date="2025-08" db="UniProtKB">
        <authorList>
            <consortium name="Ensembl"/>
        </authorList>
    </citation>
    <scope>IDENTIFICATION</scope>
</reference>
<dbReference type="Ensembl" id="ENSGGOT00000042751.1">
    <property type="protein sequence ID" value="ENSGGOP00000028788.1"/>
    <property type="gene ID" value="ENSGGOG00000024435.2"/>
</dbReference>
<feature type="domain" description="Dihydroorotate dehydrogenase catalytic" evidence="4">
    <location>
        <begin position="234"/>
        <end position="397"/>
    </location>
</feature>
<dbReference type="EMBL" id="CABD030004745">
    <property type="status" value="NOT_ANNOTATED_CDS"/>
    <property type="molecule type" value="Genomic_DNA"/>
</dbReference>
<dbReference type="EMBL" id="CABD030004744">
    <property type="status" value="NOT_ANNOTATED_CDS"/>
    <property type="molecule type" value="Genomic_DNA"/>
</dbReference>
<dbReference type="SUPFAM" id="SSF51905">
    <property type="entry name" value="FAD/NAD(P)-binding domain"/>
    <property type="match status" value="2"/>
</dbReference>
<dbReference type="Gene3D" id="3.20.20.70">
    <property type="entry name" value="Aldolase class I"/>
    <property type="match status" value="1"/>
</dbReference>
<dbReference type="EC" id="1.3.1.2" evidence="2"/>
<dbReference type="PANTHER" id="PTHR43073:SF2">
    <property type="entry name" value="DIHYDROPYRIMIDINE DEHYDROGENASE [NADP(+)]"/>
    <property type="match status" value="1"/>
</dbReference>
<dbReference type="InterPro" id="IPR013785">
    <property type="entry name" value="Aldolase_TIM"/>
</dbReference>
<evidence type="ECO:0000256" key="1">
    <source>
        <dbReference type="ARBA" id="ARBA00004668"/>
    </source>
</evidence>
<sequence length="413" mass="44914">LQIICGKSLSVNEMTLSTLKEKGYKAAFIGIGLPEPNKDAIFQGLTQDQGFYTSKDFLPLVAKGSKAGMCACHSPLPSIRGVVIVLGAGDTAFDCATSALRCGARRVFIVFRKGFVNIRAVPEEEERCMQIKLPLVIVYCFSLVFSVKEALSPIKFNRWGLPEVDPETMQTSEAWVFAGGDVVGLANTTVESVNDGKQASWYIHKYVQSQYGASVSAKPELPLFYTPIDLVDISVEMAGLKFINPFGLASATPATSTSMIRRAFEAGWGFALTKTFSLDKDIVTNVSPRIIRGTTSGPMYGPGQSSFLNIELISEKTAAYWCQSVTELKADFPDNIVIASIMCSYNKNDWTELAKKSEDSGADALELNLSCPHGMGERGMGLACGQVRTLTAATKYVSLPLFLHATCYCHVEY</sequence>
<evidence type="ECO:0000259" key="4">
    <source>
        <dbReference type="Pfam" id="PF01180"/>
    </source>
</evidence>
<dbReference type="GO" id="GO:0005737">
    <property type="term" value="C:cytoplasm"/>
    <property type="evidence" value="ECO:0007669"/>
    <property type="project" value="InterPro"/>
</dbReference>
<dbReference type="Proteomes" id="UP000001519">
    <property type="component" value="Chromosome 1"/>
</dbReference>
<evidence type="ECO:0000313" key="6">
    <source>
        <dbReference type="Proteomes" id="UP000001519"/>
    </source>
</evidence>
<dbReference type="UniPathway" id="UPA00131"/>
<keyword evidence="3" id="KW-0560">Oxidoreductase</keyword>
<dbReference type="PANTHER" id="PTHR43073">
    <property type="entry name" value="DIHYDROPYRIMIDINE DEHYDROGENASE [NADP(+)]"/>
    <property type="match status" value="1"/>
</dbReference>
<dbReference type="GO" id="GO:0017113">
    <property type="term" value="F:dihydropyrimidine dehydrogenase (NADP+) activity"/>
    <property type="evidence" value="ECO:0007669"/>
    <property type="project" value="UniProtKB-EC"/>
</dbReference>
<dbReference type="Gene3D" id="3.50.50.60">
    <property type="entry name" value="FAD/NAD(P)-binding domain"/>
    <property type="match status" value="2"/>
</dbReference>
<reference evidence="5 6" key="2">
    <citation type="journal article" date="2012" name="Nature">
        <title>Insights into hominid evolution from the gorilla genome sequence.</title>
        <authorList>
            <person name="Scally A."/>
            <person name="Dutheil J.Y."/>
            <person name="Hillier L.W."/>
            <person name="Jordan G.E."/>
            <person name="Goodhead I."/>
            <person name="Herrero J."/>
            <person name="Hobolth A."/>
            <person name="Lappalainen T."/>
            <person name="Mailund T."/>
            <person name="Marques-Bonet T."/>
            <person name="McCarthy S."/>
            <person name="Montgomery S.H."/>
            <person name="Schwalie P.C."/>
            <person name="Tang Y.A."/>
            <person name="Ward M.C."/>
            <person name="Xue Y."/>
            <person name="Yngvadottir B."/>
            <person name="Alkan C."/>
            <person name="Andersen L.N."/>
            <person name="Ayub Q."/>
            <person name="Ball E.V."/>
            <person name="Beal K."/>
            <person name="Bradley B.J."/>
            <person name="Chen Y."/>
            <person name="Clee C.M."/>
            <person name="Fitzgerald S."/>
            <person name="Graves T.A."/>
            <person name="Gu Y."/>
            <person name="Heath P."/>
            <person name="Heger A."/>
            <person name="Karakoc E."/>
            <person name="Kolb-Kokocinski A."/>
            <person name="Laird G.K."/>
            <person name="Lunter G."/>
            <person name="Meader S."/>
            <person name="Mort M."/>
            <person name="Mullikin J.C."/>
            <person name="Munch K."/>
            <person name="O'Connor T.D."/>
            <person name="Phillips A.D."/>
            <person name="Prado-Martinez J."/>
            <person name="Rogers A.S."/>
            <person name="Sajjadian S."/>
            <person name="Schmidt D."/>
            <person name="Shaw K."/>
            <person name="Simpson J.T."/>
            <person name="Stenson P.D."/>
            <person name="Turner D.J."/>
            <person name="Vigilant L."/>
            <person name="Vilella A.J."/>
            <person name="Whitener W."/>
            <person name="Zhu B."/>
            <person name="Cooper D.N."/>
            <person name="de Jong P."/>
            <person name="Dermitzakis E.T."/>
            <person name="Eichler E.E."/>
            <person name="Flicek P."/>
            <person name="Goldman N."/>
            <person name="Mundy N.I."/>
            <person name="Ning Z."/>
            <person name="Odom D.T."/>
            <person name="Ponting C.P."/>
            <person name="Quail M.A."/>
            <person name="Ryder O.A."/>
            <person name="Searle S.M."/>
            <person name="Warren W.C."/>
            <person name="Wilson R.K."/>
            <person name="Schierup M.H."/>
            <person name="Rogers J."/>
            <person name="Tyler-Smith C."/>
            <person name="Durbin R."/>
        </authorList>
    </citation>
    <scope>NUCLEOTIDE SEQUENCE [LARGE SCALE GENOMIC DNA]</scope>
</reference>
<comment type="pathway">
    <text evidence="1">Amino-acid biosynthesis; beta-alanine biosynthesis.</text>
</comment>
<dbReference type="AlphaFoldDB" id="A0A2I2Y1M1"/>
<dbReference type="EMBL" id="CABD030004746">
    <property type="status" value="NOT_ANNOTATED_CDS"/>
    <property type="molecule type" value="Genomic_DNA"/>
</dbReference>
<keyword evidence="6" id="KW-1185">Reference proteome</keyword>
<evidence type="ECO:0000256" key="3">
    <source>
        <dbReference type="ARBA" id="ARBA00023002"/>
    </source>
</evidence>
<reference evidence="6" key="1">
    <citation type="submission" date="2011-05" db="EMBL/GenBank/DDBJ databases">
        <title>Insights into the evolution of the great apes provided by the gorilla genome.</title>
        <authorList>
            <person name="Scally A."/>
        </authorList>
    </citation>
    <scope>NUCLEOTIDE SEQUENCE [LARGE SCALE GENOMIC DNA]</scope>
</reference>
<dbReference type="EMBL" id="CABD030004742">
    <property type="status" value="NOT_ANNOTATED_CDS"/>
    <property type="molecule type" value="Genomic_DNA"/>
</dbReference>
<proteinExistence type="predicted"/>
<reference evidence="5" key="4">
    <citation type="submission" date="2025-09" db="UniProtKB">
        <authorList>
            <consortium name="Ensembl"/>
        </authorList>
    </citation>
    <scope>IDENTIFICATION</scope>
</reference>
<evidence type="ECO:0000256" key="2">
    <source>
        <dbReference type="ARBA" id="ARBA00013004"/>
    </source>
</evidence>
<dbReference type="EMBL" id="CABD030004743">
    <property type="status" value="NOT_ANNOTATED_CDS"/>
    <property type="molecule type" value="Genomic_DNA"/>
</dbReference>
<dbReference type="Pfam" id="PF01180">
    <property type="entry name" value="DHO_dh"/>
    <property type="match status" value="1"/>
</dbReference>
<name>A0A2I2Y1M1_GORGO</name>
<dbReference type="InterPro" id="IPR005720">
    <property type="entry name" value="Dihydroorotate_DH_cat"/>
</dbReference>
<dbReference type="SUPFAM" id="SSF51395">
    <property type="entry name" value="FMN-linked oxidoreductases"/>
    <property type="match status" value="1"/>
</dbReference>
<dbReference type="InterPro" id="IPR036188">
    <property type="entry name" value="FAD/NAD-bd_sf"/>
</dbReference>
<protein>
    <recommendedName>
        <fullName evidence="2">dihydropyrimidine dehydrogenase (NADP(+))</fullName>
        <ecNumber evidence="2">1.3.1.2</ecNumber>
    </recommendedName>
</protein>
<dbReference type="Bgee" id="ENSGGOG00000024435">
    <property type="expression patterns" value="Expressed in liver and 4 other cell types or tissues"/>
</dbReference>
<evidence type="ECO:0000313" key="5">
    <source>
        <dbReference type="Ensembl" id="ENSGGOP00000028788.1"/>
    </source>
</evidence>
<dbReference type="GO" id="GO:0019483">
    <property type="term" value="P:beta-alanine biosynthetic process"/>
    <property type="evidence" value="ECO:0007669"/>
    <property type="project" value="UniProtKB-UniPathway"/>
</dbReference>